<evidence type="ECO:0000256" key="1">
    <source>
        <dbReference type="ARBA" id="ARBA00004251"/>
    </source>
</evidence>
<dbReference type="OrthoDB" id="442066at2759"/>
<dbReference type="FunFam" id="3.80.10.10:FF:000213">
    <property type="entry name" value="Tyrosine-sulfated glycopeptide receptor 1"/>
    <property type="match status" value="1"/>
</dbReference>
<evidence type="ECO:0000256" key="13">
    <source>
        <dbReference type="SAM" id="SignalP"/>
    </source>
</evidence>
<proteinExistence type="inferred from homology"/>
<gene>
    <name evidence="17" type="primary">LOC116212678</name>
</gene>
<feature type="compositionally biased region" description="Basic residues" evidence="12">
    <location>
        <begin position="1038"/>
        <end position="1047"/>
    </location>
</feature>
<evidence type="ECO:0000256" key="4">
    <source>
        <dbReference type="ARBA" id="ARBA00022614"/>
    </source>
</evidence>
<comment type="subcellular location">
    <subcellularLocation>
        <location evidence="1">Cell membrane</location>
        <topology evidence="1">Single-pass type I membrane protein</topology>
    </subcellularLocation>
</comment>
<keyword evidence="8" id="KW-1133">Transmembrane helix</keyword>
<keyword evidence="5" id="KW-0812">Transmembrane</keyword>
<keyword evidence="16" id="KW-1185">Reference proteome</keyword>
<evidence type="ECO:0000313" key="16">
    <source>
        <dbReference type="Proteomes" id="UP000515151"/>
    </source>
</evidence>
<evidence type="ECO:0000256" key="11">
    <source>
        <dbReference type="ARBA" id="ARBA00023180"/>
    </source>
</evidence>
<dbReference type="PANTHER" id="PTHR48061:SF46">
    <property type="entry name" value="LEUCINE-RICH REPEAT-CONTAINING N-TERMINAL PLANT-TYPE DOMAIN-CONTAINING PROTEIN"/>
    <property type="match status" value="1"/>
</dbReference>
<feature type="chain" id="PRO_5028130247" evidence="13">
    <location>
        <begin position="19"/>
        <end position="1047"/>
    </location>
</feature>
<name>A0A6P8E724_PUNGR</name>
<protein>
    <submittedName>
        <fullName evidence="17">Receptor-like protein Cf-9</fullName>
    </submittedName>
</protein>
<evidence type="ECO:0000256" key="5">
    <source>
        <dbReference type="ARBA" id="ARBA00022692"/>
    </source>
</evidence>
<reference evidence="17" key="2">
    <citation type="submission" date="2025-08" db="UniProtKB">
        <authorList>
            <consortium name="RefSeq"/>
        </authorList>
    </citation>
    <scope>IDENTIFICATION</scope>
    <source>
        <tissue evidence="17">Leaf</tissue>
    </source>
</reference>
<evidence type="ECO:0000313" key="17">
    <source>
        <dbReference type="RefSeq" id="XP_031403180.1"/>
    </source>
</evidence>
<feature type="domain" description="Leucine-rich repeat-containing N-terminal plant-type" evidence="14">
    <location>
        <begin position="47"/>
        <end position="59"/>
    </location>
</feature>
<dbReference type="InterPro" id="IPR055414">
    <property type="entry name" value="LRR_R13L4/SHOC2-like"/>
</dbReference>
<evidence type="ECO:0000256" key="3">
    <source>
        <dbReference type="ARBA" id="ARBA00022475"/>
    </source>
</evidence>
<dbReference type="SMART" id="SM00369">
    <property type="entry name" value="LRR_TYP"/>
    <property type="match status" value="7"/>
</dbReference>
<dbReference type="GeneID" id="116212678"/>
<dbReference type="FunFam" id="3.80.10.10:FF:000095">
    <property type="entry name" value="LRR receptor-like serine/threonine-protein kinase GSO1"/>
    <property type="match status" value="1"/>
</dbReference>
<evidence type="ECO:0000256" key="6">
    <source>
        <dbReference type="ARBA" id="ARBA00022729"/>
    </source>
</evidence>
<accession>A0A6P8E724</accession>
<dbReference type="PANTHER" id="PTHR48061">
    <property type="entry name" value="LEUCINE-RICH REPEAT RECEPTOR PROTEIN KINASE EMS1-LIKE-RELATED"/>
    <property type="match status" value="1"/>
</dbReference>
<evidence type="ECO:0000256" key="2">
    <source>
        <dbReference type="ARBA" id="ARBA00009592"/>
    </source>
</evidence>
<dbReference type="PRINTS" id="PR00019">
    <property type="entry name" value="LEURICHRPT"/>
</dbReference>
<dbReference type="Pfam" id="PF08263">
    <property type="entry name" value="LRRNT_2"/>
    <property type="match status" value="2"/>
</dbReference>
<keyword evidence="11" id="KW-0325">Glycoprotein</keyword>
<keyword evidence="3" id="KW-1003">Cell membrane</keyword>
<dbReference type="AlphaFoldDB" id="A0A6P8E724"/>
<dbReference type="Pfam" id="PF00560">
    <property type="entry name" value="LRR_1"/>
    <property type="match status" value="10"/>
</dbReference>
<evidence type="ECO:0000256" key="9">
    <source>
        <dbReference type="ARBA" id="ARBA00023136"/>
    </source>
</evidence>
<keyword evidence="4" id="KW-0433">Leucine-rich repeat</keyword>
<dbReference type="RefSeq" id="XP_031403180.1">
    <property type="nucleotide sequence ID" value="XM_031547320.1"/>
</dbReference>
<comment type="similarity">
    <text evidence="2">Belongs to the RLP family.</text>
</comment>
<evidence type="ECO:0000256" key="7">
    <source>
        <dbReference type="ARBA" id="ARBA00022737"/>
    </source>
</evidence>
<dbReference type="InterPro" id="IPR013210">
    <property type="entry name" value="LRR_N_plant-typ"/>
</dbReference>
<dbReference type="Proteomes" id="UP000515151">
    <property type="component" value="Chromosome 7"/>
</dbReference>
<keyword evidence="9" id="KW-0472">Membrane</keyword>
<sequence length="1047" mass="114545">MRMRDVWVFPFLFLFSSAFSITLPLHSVSAAAVLTTSSRHYLSNIGERDALLQFINSFNITKNASAGSYCDELSSVTSHSKTASWKNGTDFCSWDGVTCHIATNQVIGLDLSCSWLRGSLHSNSTLFSLPSLRRLNLAGNDFSGSPISPSFGIFTGMTHLNLSYSRFSGSIPLDVISHFSLLITLDLSHPNTLTIGDDHSFRRLVGNLTQLRELALDGVDMSRISLVSLSNLSSTLTSLSLQRCSLTGTLPNDIFHLPHLRSLSLSGNLGLMGTLPQTNWSISSLVSLVLSDTKFHGPIPATVGNLTSMKILDLSYAKFTGHIPLTLGNLAHLTYLDLGANILGSTTEFEMFARLKSLEYLSLYNLSVLLRSNGNCSFPMLKVLKLSRCRLTSTTFPYFLSSSAELEELDLSGSMIGGKIPDWIGRVGRDTLTRLDLSSNNFTREIPSSVCQLSSLNYLHLFDNGFSGSIPRCIGNLSNLLTLDASNNSFIGEIPSSVCQVSSIIVLRLSNNRLDGSIPSCLGNLSNLLTLDASNNIFTGEIPSSVCRVSSITALRLSSNRFGGTIPSCLGNLSSLEDLDLGDNRLQGRLPQSLANCTRLAELNVSYNRISDTFPQGLLNATLHSLISLNLQSNKFHGDISLELCNATQLYLINLSNNSLTGTIPPCLINLNVSVLVLCANKFVGQIPDVFFPGNMLRTIRMSRNQLEGTLPRSLVHCKKLEVLDLSQNELGGRFPYWLDTFPNLQVLVLRSNKFHGPVKSSSKSDHPFPKLRIFDLSNNRLSGPLPAKYIAKLKAMKNEERSGLHYMNENSYYKDAIEVVIKGMEIELVKILTIFTTIDFSSNCFGGEIPELIGDLKALKGLNFSHNNLTGSIPPSVGNLTNLEWLDLSSNKLNGEIPGELADVTFLTTLNLSNNLLSGPIPKGPQIDTFVHSFDGNPGLCGCPLPKACGLDVPQSPPTTSPAEEEEKESAHWIECKAVAIGYGSGLVIGISAGYVMLEIGRPRWLVRMVERWVVKMVERKRRRKTTTLKRDAAPRNHPRRSTGGL</sequence>
<feature type="domain" description="Leucine-rich repeat-containing N-terminal plant-type" evidence="14">
    <location>
        <begin position="74"/>
        <end position="99"/>
    </location>
</feature>
<dbReference type="InterPro" id="IPR003591">
    <property type="entry name" value="Leu-rich_rpt_typical-subtyp"/>
</dbReference>
<keyword evidence="6 13" id="KW-0732">Signal</keyword>
<dbReference type="SUPFAM" id="SSF52047">
    <property type="entry name" value="RNI-like"/>
    <property type="match status" value="2"/>
</dbReference>
<organism evidence="16 17">
    <name type="scientific">Punica granatum</name>
    <name type="common">Pomegranate</name>
    <dbReference type="NCBI Taxonomy" id="22663"/>
    <lineage>
        <taxon>Eukaryota</taxon>
        <taxon>Viridiplantae</taxon>
        <taxon>Streptophyta</taxon>
        <taxon>Embryophyta</taxon>
        <taxon>Tracheophyta</taxon>
        <taxon>Spermatophyta</taxon>
        <taxon>Magnoliopsida</taxon>
        <taxon>eudicotyledons</taxon>
        <taxon>Gunneridae</taxon>
        <taxon>Pentapetalae</taxon>
        <taxon>rosids</taxon>
        <taxon>malvids</taxon>
        <taxon>Myrtales</taxon>
        <taxon>Lythraceae</taxon>
        <taxon>Punica</taxon>
    </lineage>
</organism>
<dbReference type="Gene3D" id="3.80.10.10">
    <property type="entry name" value="Ribonuclease Inhibitor"/>
    <property type="match status" value="5"/>
</dbReference>
<dbReference type="Pfam" id="PF23598">
    <property type="entry name" value="LRR_14"/>
    <property type="match status" value="1"/>
</dbReference>
<evidence type="ECO:0000256" key="10">
    <source>
        <dbReference type="ARBA" id="ARBA00023170"/>
    </source>
</evidence>
<dbReference type="InterPro" id="IPR046956">
    <property type="entry name" value="RLP23-like"/>
</dbReference>
<evidence type="ECO:0000259" key="14">
    <source>
        <dbReference type="Pfam" id="PF08263"/>
    </source>
</evidence>
<dbReference type="GO" id="GO:0005886">
    <property type="term" value="C:plasma membrane"/>
    <property type="evidence" value="ECO:0007669"/>
    <property type="project" value="UniProtKB-SubCell"/>
</dbReference>
<feature type="signal peptide" evidence="13">
    <location>
        <begin position="1"/>
        <end position="18"/>
    </location>
</feature>
<keyword evidence="7" id="KW-0677">Repeat</keyword>
<dbReference type="SUPFAM" id="SSF52058">
    <property type="entry name" value="L domain-like"/>
    <property type="match status" value="1"/>
</dbReference>
<feature type="region of interest" description="Disordered" evidence="12">
    <location>
        <begin position="1026"/>
        <end position="1047"/>
    </location>
</feature>
<keyword evidence="10" id="KW-0675">Receptor</keyword>
<reference evidence="16" key="1">
    <citation type="journal article" date="2020" name="Plant Biotechnol. J.">
        <title>The pomegranate (Punica granatum L.) draft genome dissects genetic divergence between soft- and hard-seeded cultivars.</title>
        <authorList>
            <person name="Luo X."/>
            <person name="Li H."/>
            <person name="Wu Z."/>
            <person name="Yao W."/>
            <person name="Zhao P."/>
            <person name="Cao D."/>
            <person name="Yu H."/>
            <person name="Li K."/>
            <person name="Poudel K."/>
            <person name="Zhao D."/>
            <person name="Zhang F."/>
            <person name="Xia X."/>
            <person name="Chen L."/>
            <person name="Wang Q."/>
            <person name="Jing D."/>
            <person name="Cao S."/>
        </authorList>
    </citation>
    <scope>NUCLEOTIDE SEQUENCE [LARGE SCALE GENOMIC DNA]</scope>
    <source>
        <strain evidence="16">cv. Tunisia</strain>
    </source>
</reference>
<evidence type="ECO:0000256" key="12">
    <source>
        <dbReference type="SAM" id="MobiDB-lite"/>
    </source>
</evidence>
<evidence type="ECO:0000256" key="8">
    <source>
        <dbReference type="ARBA" id="ARBA00022989"/>
    </source>
</evidence>
<dbReference type="InterPro" id="IPR001611">
    <property type="entry name" value="Leu-rich_rpt"/>
</dbReference>
<feature type="domain" description="Disease resistance R13L4/SHOC-2-like LRR" evidence="15">
    <location>
        <begin position="556"/>
        <end position="794"/>
    </location>
</feature>
<evidence type="ECO:0000259" key="15">
    <source>
        <dbReference type="Pfam" id="PF23598"/>
    </source>
</evidence>
<dbReference type="InterPro" id="IPR032675">
    <property type="entry name" value="LRR_dom_sf"/>
</dbReference>